<comment type="caution">
    <text evidence="1">The sequence shown here is derived from an EMBL/GenBank/DDBJ whole genome shotgun (WGS) entry which is preliminary data.</text>
</comment>
<keyword evidence="2" id="KW-1185">Reference proteome</keyword>
<feature type="non-terminal residue" evidence="1">
    <location>
        <position position="1"/>
    </location>
</feature>
<sequence length="293" mass="32660">LSYEVCNIILTDDVIHINEHDAHFYTNSTKVKKIESYNQTSDGSTSKVTPVASKQLPYTCVNDPSTSRVDLKTEVLNNNTEITSKDDKNNLNCLYAYSNQMYDSGTTFNFENDGDRWPFTGQNSAALSIIATLDNAFTFYQNHYLGIKYSFSNITENIYNHLTDFAHFYNHVPDDSIYYDITGTLQNFVQPSLNAAVASTILNHYGFTYCNNVDKNLCGTCCSAQGAGTAVGGVCVIIGRYDCGQLIHNNCVFGGVNYKPDTINNIRRFIVGSQACAEYQDGGFMCYCHDARL</sequence>
<name>A0A9N9HX04_FUNMO</name>
<evidence type="ECO:0000313" key="2">
    <source>
        <dbReference type="Proteomes" id="UP000789375"/>
    </source>
</evidence>
<accession>A0A9N9HX04</accession>
<gene>
    <name evidence="1" type="ORF">FMOSSE_LOCUS14317</name>
</gene>
<organism evidence="1 2">
    <name type="scientific">Funneliformis mosseae</name>
    <name type="common">Endomycorrhizal fungus</name>
    <name type="synonym">Glomus mosseae</name>
    <dbReference type="NCBI Taxonomy" id="27381"/>
    <lineage>
        <taxon>Eukaryota</taxon>
        <taxon>Fungi</taxon>
        <taxon>Fungi incertae sedis</taxon>
        <taxon>Mucoromycota</taxon>
        <taxon>Glomeromycotina</taxon>
        <taxon>Glomeromycetes</taxon>
        <taxon>Glomerales</taxon>
        <taxon>Glomeraceae</taxon>
        <taxon>Funneliformis</taxon>
    </lineage>
</organism>
<protein>
    <submittedName>
        <fullName evidence="1">2815_t:CDS:1</fullName>
    </submittedName>
</protein>
<proteinExistence type="predicted"/>
<dbReference type="Proteomes" id="UP000789375">
    <property type="component" value="Unassembled WGS sequence"/>
</dbReference>
<dbReference type="EMBL" id="CAJVPP010010602">
    <property type="protein sequence ID" value="CAG8710959.1"/>
    <property type="molecule type" value="Genomic_DNA"/>
</dbReference>
<dbReference type="AlphaFoldDB" id="A0A9N9HX04"/>
<evidence type="ECO:0000313" key="1">
    <source>
        <dbReference type="EMBL" id="CAG8710959.1"/>
    </source>
</evidence>
<reference evidence="1" key="1">
    <citation type="submission" date="2021-06" db="EMBL/GenBank/DDBJ databases">
        <authorList>
            <person name="Kallberg Y."/>
            <person name="Tangrot J."/>
            <person name="Rosling A."/>
        </authorList>
    </citation>
    <scope>NUCLEOTIDE SEQUENCE</scope>
    <source>
        <strain evidence="1">87-6 pot B 2015</strain>
    </source>
</reference>